<dbReference type="Proteomes" id="UP001523369">
    <property type="component" value="Unassembled WGS sequence"/>
</dbReference>
<evidence type="ECO:0000256" key="2">
    <source>
        <dbReference type="ARBA" id="ARBA00022475"/>
    </source>
</evidence>
<feature type="transmembrane region" description="Helical" evidence="6">
    <location>
        <begin position="43"/>
        <end position="68"/>
    </location>
</feature>
<keyword evidence="2" id="KW-1003">Cell membrane</keyword>
<name>A0ABT1E0W0_9ACTN</name>
<evidence type="ECO:0000256" key="6">
    <source>
        <dbReference type="SAM" id="Phobius"/>
    </source>
</evidence>
<evidence type="ECO:0000256" key="5">
    <source>
        <dbReference type="ARBA" id="ARBA00023136"/>
    </source>
</evidence>
<reference evidence="7 8" key="1">
    <citation type="submission" date="2022-06" db="EMBL/GenBank/DDBJ databases">
        <title>New Species of the Genus Actinoplanes, ActinopZanes ferrugineus.</title>
        <authorList>
            <person name="Ding P."/>
        </authorList>
    </citation>
    <scope>NUCLEOTIDE SEQUENCE [LARGE SCALE GENOMIC DNA]</scope>
    <source>
        <strain evidence="7 8">TRM88003</strain>
    </source>
</reference>
<comment type="subcellular location">
    <subcellularLocation>
        <location evidence="1">Cell membrane</location>
        <topology evidence="1">Multi-pass membrane protein</topology>
    </subcellularLocation>
</comment>
<keyword evidence="5 6" id="KW-0472">Membrane</keyword>
<feature type="transmembrane region" description="Helical" evidence="6">
    <location>
        <begin position="219"/>
        <end position="243"/>
    </location>
</feature>
<dbReference type="Gene3D" id="1.20.1740.10">
    <property type="entry name" value="Amino acid/polyamine transporter I"/>
    <property type="match status" value="1"/>
</dbReference>
<keyword evidence="8" id="KW-1185">Reference proteome</keyword>
<evidence type="ECO:0000256" key="3">
    <source>
        <dbReference type="ARBA" id="ARBA00022692"/>
    </source>
</evidence>
<dbReference type="EMBL" id="JAMYJR010000051">
    <property type="protein sequence ID" value="MCO8276789.1"/>
    <property type="molecule type" value="Genomic_DNA"/>
</dbReference>
<evidence type="ECO:0000313" key="7">
    <source>
        <dbReference type="EMBL" id="MCO8276789.1"/>
    </source>
</evidence>
<feature type="transmembrane region" description="Helical" evidence="6">
    <location>
        <begin position="320"/>
        <end position="338"/>
    </location>
</feature>
<dbReference type="InterPro" id="IPR002293">
    <property type="entry name" value="AA/rel_permease1"/>
</dbReference>
<dbReference type="PANTHER" id="PTHR42770:SF13">
    <property type="entry name" value="L-METHIONINE_BRANCHED-CHAIN AMINO ACID EXPORTER YJEH"/>
    <property type="match status" value="1"/>
</dbReference>
<feature type="transmembrane region" description="Helical" evidence="6">
    <location>
        <begin position="15"/>
        <end position="37"/>
    </location>
</feature>
<keyword evidence="3 6" id="KW-0812">Transmembrane</keyword>
<keyword evidence="4 6" id="KW-1133">Transmembrane helix</keyword>
<dbReference type="PANTHER" id="PTHR42770">
    <property type="entry name" value="AMINO ACID TRANSPORTER-RELATED"/>
    <property type="match status" value="1"/>
</dbReference>
<organism evidence="7 8">
    <name type="scientific">Paractinoplanes aksuensis</name>
    <dbReference type="NCBI Taxonomy" id="2939490"/>
    <lineage>
        <taxon>Bacteria</taxon>
        <taxon>Bacillati</taxon>
        <taxon>Actinomycetota</taxon>
        <taxon>Actinomycetes</taxon>
        <taxon>Micromonosporales</taxon>
        <taxon>Micromonosporaceae</taxon>
        <taxon>Paractinoplanes</taxon>
    </lineage>
</organism>
<sequence>MLERAQPAQAGRRGVALYVGALLGPGLLVLPGLAAGLAGPASILAWAGLLALSGLFAVVFAALGVALPGGVAGYARSGLGPAGGRVAQWCFRAGVISGAPVVCLMGAGYVAGPLELGRGGTVLIAGLLLVTALGLTSRGLHSSTTVQFLLVTVLLLGIAVAVVGALPSADAAHFTPFAPHGWASIGSAAMVLMLSFVGWEAIASLTGHFADPRRDLPRVIAVAFLITAVIYLALATVTVAALGPAAATDVPMAALFAFSLGDAGAVVAAGCAVLLTLGAVNAYLAGAVGDRRPGGAPWFLPAVAGSGALVFAGAGTGVVSVATAVTVPTAFFLVVYLVSTVAAGRILQGWARAAAVAAALGVIMVLAFSGWALVPAALLAVVAAVGRSRFGARSLARRPLPYGEARCATNRSETTLRQESGMTR</sequence>
<protein>
    <submittedName>
        <fullName evidence="7">Amino acid permease</fullName>
    </submittedName>
</protein>
<evidence type="ECO:0000256" key="1">
    <source>
        <dbReference type="ARBA" id="ARBA00004651"/>
    </source>
</evidence>
<feature type="transmembrane region" description="Helical" evidence="6">
    <location>
        <begin position="89"/>
        <end position="110"/>
    </location>
</feature>
<gene>
    <name evidence="7" type="ORF">M1L60_40040</name>
</gene>
<dbReference type="Pfam" id="PF13520">
    <property type="entry name" value="AA_permease_2"/>
    <property type="match status" value="1"/>
</dbReference>
<dbReference type="InterPro" id="IPR050367">
    <property type="entry name" value="APC_superfamily"/>
</dbReference>
<evidence type="ECO:0000313" key="8">
    <source>
        <dbReference type="Proteomes" id="UP001523369"/>
    </source>
</evidence>
<evidence type="ECO:0000256" key="4">
    <source>
        <dbReference type="ARBA" id="ARBA00022989"/>
    </source>
</evidence>
<proteinExistence type="predicted"/>
<feature type="transmembrane region" description="Helical" evidence="6">
    <location>
        <begin position="181"/>
        <end position="199"/>
    </location>
</feature>
<feature type="transmembrane region" description="Helical" evidence="6">
    <location>
        <begin position="263"/>
        <end position="284"/>
    </location>
</feature>
<feature type="transmembrane region" description="Helical" evidence="6">
    <location>
        <begin position="148"/>
        <end position="169"/>
    </location>
</feature>
<feature type="transmembrane region" description="Helical" evidence="6">
    <location>
        <begin position="296"/>
        <end position="314"/>
    </location>
</feature>
<dbReference type="RefSeq" id="WP_253242814.1">
    <property type="nucleotide sequence ID" value="NZ_JAMYJR010000051.1"/>
</dbReference>
<accession>A0ABT1E0W0</accession>
<comment type="caution">
    <text evidence="7">The sequence shown here is derived from an EMBL/GenBank/DDBJ whole genome shotgun (WGS) entry which is preliminary data.</text>
</comment>
<feature type="transmembrane region" description="Helical" evidence="6">
    <location>
        <begin position="116"/>
        <end position="136"/>
    </location>
</feature>